<feature type="transmembrane region" description="Helical" evidence="1">
    <location>
        <begin position="276"/>
        <end position="297"/>
    </location>
</feature>
<evidence type="ECO:0008006" key="4">
    <source>
        <dbReference type="Google" id="ProtNLM"/>
    </source>
</evidence>
<feature type="transmembrane region" description="Helical" evidence="1">
    <location>
        <begin position="309"/>
        <end position="327"/>
    </location>
</feature>
<keyword evidence="1" id="KW-0812">Transmembrane</keyword>
<feature type="transmembrane region" description="Helical" evidence="1">
    <location>
        <begin position="339"/>
        <end position="357"/>
    </location>
</feature>
<dbReference type="InterPro" id="IPR010640">
    <property type="entry name" value="Low_temperature_requirement_A"/>
</dbReference>
<accession>A0A0G3EMC3</accession>
<dbReference type="PANTHER" id="PTHR36840">
    <property type="entry name" value="BLL5714 PROTEIN"/>
    <property type="match status" value="1"/>
</dbReference>
<keyword evidence="1" id="KW-1133">Transmembrane helix</keyword>
<gene>
    <name evidence="2" type="ORF">ABW99_07750</name>
</gene>
<dbReference type="OrthoDB" id="5520804at2"/>
<dbReference type="PANTHER" id="PTHR36840:SF1">
    <property type="entry name" value="BLL5714 PROTEIN"/>
    <property type="match status" value="1"/>
</dbReference>
<dbReference type="EMBL" id="CP011568">
    <property type="protein sequence ID" value="AKJ68120.1"/>
    <property type="molecule type" value="Genomic_DNA"/>
</dbReference>
<organism evidence="2 3">
    <name type="scientific">Pandoraea thiooxydans</name>
    <dbReference type="NCBI Taxonomy" id="445709"/>
    <lineage>
        <taxon>Bacteria</taxon>
        <taxon>Pseudomonadati</taxon>
        <taxon>Pseudomonadota</taxon>
        <taxon>Betaproteobacteria</taxon>
        <taxon>Burkholderiales</taxon>
        <taxon>Burkholderiaceae</taxon>
        <taxon>Pandoraea</taxon>
    </lineage>
</organism>
<dbReference type="RefSeq" id="WP_047213940.1">
    <property type="nucleotide sequence ID" value="NZ_CP011568.3"/>
</dbReference>
<evidence type="ECO:0000313" key="2">
    <source>
        <dbReference type="EMBL" id="AKJ68120.1"/>
    </source>
</evidence>
<feature type="transmembrane region" description="Helical" evidence="1">
    <location>
        <begin position="143"/>
        <end position="160"/>
    </location>
</feature>
<dbReference type="PATRIC" id="fig|445709.3.peg.1654"/>
<feature type="transmembrane region" description="Helical" evidence="1">
    <location>
        <begin position="363"/>
        <end position="382"/>
    </location>
</feature>
<dbReference type="Proteomes" id="UP000036700">
    <property type="component" value="Chromosome"/>
</dbReference>
<dbReference type="AlphaFoldDB" id="A0A0G3EMC3"/>
<feature type="transmembrane region" description="Helical" evidence="1">
    <location>
        <begin position="166"/>
        <end position="187"/>
    </location>
</feature>
<sequence length="394" mass="42328">MAILGNRNLLRARDGHEAHVSFAELFFDLIYVFAVTQLSHRLLGNLTLLGALQTLVLWFAVWLGWQYTCWVTNWFDPETLPVRLLLFGVMLVGLFMAASIPGAFGARGLVFAGCYAAIQIGRTLAVVLHLGPRHALAPNFRRILGWTCIAGLFWIAGGLSSGSPRLLLWTVAVGGEYIAPMIGFWLPGLGRSRTAEWTIEGGHLAERCQLFVIMALGESILVTGATISHTLQWQAPVIAAGLVTFVGSLAMWWVYFDTGSKAGSAAIAQARDPGRVGAYFHYIHVLIVGGVIVSAVGNELVIAHPAAPTSQTAIAVLLGGPVLYLFGNGLYKTVVYGRFPLSHIAGLASLCALALFARLSELLPAGVVVMLVLIIVAAWESLSRRTGERIGSAR</sequence>
<evidence type="ECO:0000256" key="1">
    <source>
        <dbReference type="SAM" id="Phobius"/>
    </source>
</evidence>
<protein>
    <recommendedName>
        <fullName evidence="4">Low temperature requirement protein A</fullName>
    </recommendedName>
</protein>
<keyword evidence="1" id="KW-0472">Membrane</keyword>
<dbReference type="Pfam" id="PF06772">
    <property type="entry name" value="LtrA"/>
    <property type="match status" value="1"/>
</dbReference>
<dbReference type="STRING" id="445709.ABW99_07750"/>
<name>A0A0G3EMC3_9BURK</name>
<feature type="transmembrane region" description="Helical" evidence="1">
    <location>
        <begin position="208"/>
        <end position="227"/>
    </location>
</feature>
<keyword evidence="3" id="KW-1185">Reference proteome</keyword>
<feature type="transmembrane region" description="Helical" evidence="1">
    <location>
        <begin position="84"/>
        <end position="104"/>
    </location>
</feature>
<evidence type="ECO:0000313" key="3">
    <source>
        <dbReference type="Proteomes" id="UP000036700"/>
    </source>
</evidence>
<feature type="transmembrane region" description="Helical" evidence="1">
    <location>
        <begin position="233"/>
        <end position="255"/>
    </location>
</feature>
<dbReference type="KEGG" id="ptx:ABW99_07750"/>
<reference evidence="3" key="1">
    <citation type="submission" date="2015-06" db="EMBL/GenBank/DDBJ databases">
        <authorList>
            <person name="Lim Y.L."/>
            <person name="Ee R."/>
            <person name="Yong D."/>
            <person name="How K.Y."/>
            <person name="Yin W.F."/>
            <person name="Chan K.G."/>
        </authorList>
    </citation>
    <scope>NUCLEOTIDE SEQUENCE [LARGE SCALE GENOMIC DNA]</scope>
    <source>
        <strain evidence="3">DSM 25325</strain>
    </source>
</reference>
<proteinExistence type="predicted"/>
<feature type="transmembrane region" description="Helical" evidence="1">
    <location>
        <begin position="42"/>
        <end position="63"/>
    </location>
</feature>